<dbReference type="AlphaFoldDB" id="A0A401RVP6"/>
<evidence type="ECO:0000313" key="2">
    <source>
        <dbReference type="Proteomes" id="UP000287033"/>
    </source>
</evidence>
<accession>A0A401RVP6</accession>
<keyword evidence="2" id="KW-1185">Reference proteome</keyword>
<dbReference type="Proteomes" id="UP000287033">
    <property type="component" value="Unassembled WGS sequence"/>
</dbReference>
<dbReference type="STRING" id="137246.A0A401RVP6"/>
<name>A0A401RVP6_CHIPU</name>
<evidence type="ECO:0000313" key="1">
    <source>
        <dbReference type="EMBL" id="GCC22193.1"/>
    </source>
</evidence>
<organism evidence="1 2">
    <name type="scientific">Chiloscyllium punctatum</name>
    <name type="common">Brownbanded bambooshark</name>
    <name type="synonym">Hemiscyllium punctatum</name>
    <dbReference type="NCBI Taxonomy" id="137246"/>
    <lineage>
        <taxon>Eukaryota</taxon>
        <taxon>Metazoa</taxon>
        <taxon>Chordata</taxon>
        <taxon>Craniata</taxon>
        <taxon>Vertebrata</taxon>
        <taxon>Chondrichthyes</taxon>
        <taxon>Elasmobranchii</taxon>
        <taxon>Galeomorphii</taxon>
        <taxon>Galeoidea</taxon>
        <taxon>Orectolobiformes</taxon>
        <taxon>Hemiscylliidae</taxon>
        <taxon>Chiloscyllium</taxon>
    </lineage>
</organism>
<gene>
    <name evidence="1" type="ORF">chiPu_0000578</name>
</gene>
<proteinExistence type="predicted"/>
<protein>
    <submittedName>
        <fullName evidence="1">Uncharacterized protein</fullName>
    </submittedName>
</protein>
<dbReference type="OrthoDB" id="10037236at2759"/>
<dbReference type="EMBL" id="BEZZ01000007">
    <property type="protein sequence ID" value="GCC22193.1"/>
    <property type="molecule type" value="Genomic_DNA"/>
</dbReference>
<sequence>MSAYRSLVRQVKPVQKQVKTWLAGAISALRDCFKCTDWCMSMEVATDGDTIKLEEYTVSVICYINTCIDDNPKNPTEFGCYGHLCALRKTDLRLLHHCIDGEGQSGLTALNQTEPKDDTCYGNGINNIKFNSIHNCIVKKNLEVKFITVNIFFFKDCIQKLHEAKQKQTGTVKNLYKYNRSFQVSRSIENRAFDSMSLKVTDGVDFEEDNR</sequence>
<comment type="caution">
    <text evidence="1">The sequence shown here is derived from an EMBL/GenBank/DDBJ whole genome shotgun (WGS) entry which is preliminary data.</text>
</comment>
<reference evidence="1 2" key="1">
    <citation type="journal article" date="2018" name="Nat. Ecol. Evol.">
        <title>Shark genomes provide insights into elasmobranch evolution and the origin of vertebrates.</title>
        <authorList>
            <person name="Hara Y"/>
            <person name="Yamaguchi K"/>
            <person name="Onimaru K"/>
            <person name="Kadota M"/>
            <person name="Koyanagi M"/>
            <person name="Keeley SD"/>
            <person name="Tatsumi K"/>
            <person name="Tanaka K"/>
            <person name="Motone F"/>
            <person name="Kageyama Y"/>
            <person name="Nozu R"/>
            <person name="Adachi N"/>
            <person name="Nishimura O"/>
            <person name="Nakagawa R"/>
            <person name="Tanegashima C"/>
            <person name="Kiyatake I"/>
            <person name="Matsumoto R"/>
            <person name="Murakumo K"/>
            <person name="Nishida K"/>
            <person name="Terakita A"/>
            <person name="Kuratani S"/>
            <person name="Sato K"/>
            <person name="Hyodo S Kuraku.S."/>
        </authorList>
    </citation>
    <scope>NUCLEOTIDE SEQUENCE [LARGE SCALE GENOMIC DNA]</scope>
</reference>